<dbReference type="InterPro" id="IPR000713">
    <property type="entry name" value="Mur_ligase_N"/>
</dbReference>
<organism evidence="2 3">
    <name type="scientific">Polysphondylium violaceum</name>
    <dbReference type="NCBI Taxonomy" id="133409"/>
    <lineage>
        <taxon>Eukaryota</taxon>
        <taxon>Amoebozoa</taxon>
        <taxon>Evosea</taxon>
        <taxon>Eumycetozoa</taxon>
        <taxon>Dictyostelia</taxon>
        <taxon>Dictyosteliales</taxon>
        <taxon>Dictyosteliaceae</taxon>
        <taxon>Polysphondylium</taxon>
    </lineage>
</organism>
<dbReference type="Proteomes" id="UP000695562">
    <property type="component" value="Unassembled WGS sequence"/>
</dbReference>
<evidence type="ECO:0000313" key="2">
    <source>
        <dbReference type="EMBL" id="KAF2070599.1"/>
    </source>
</evidence>
<gene>
    <name evidence="2" type="ORF">CYY_008075</name>
</gene>
<comment type="caution">
    <text evidence="2">The sequence shown here is derived from an EMBL/GenBank/DDBJ whole genome shotgun (WGS) entry which is preliminary data.</text>
</comment>
<keyword evidence="3" id="KW-1185">Reference proteome</keyword>
<reference evidence="2" key="1">
    <citation type="submission" date="2020-01" db="EMBL/GenBank/DDBJ databases">
        <title>Development of genomics and gene disruption for Polysphondylium violaceum indicates a role for the polyketide synthase stlB in stalk morphogenesis.</title>
        <authorList>
            <person name="Narita B."/>
            <person name="Kawabe Y."/>
            <person name="Kin K."/>
            <person name="Saito T."/>
            <person name="Gibbs R."/>
            <person name="Kuspa A."/>
            <person name="Muzny D."/>
            <person name="Queller D."/>
            <person name="Richards S."/>
            <person name="Strassman J."/>
            <person name="Sucgang R."/>
            <person name="Worley K."/>
            <person name="Schaap P."/>
        </authorList>
    </citation>
    <scope>NUCLEOTIDE SEQUENCE</scope>
    <source>
        <strain evidence="2">QSvi11</strain>
    </source>
</reference>
<accession>A0A8J4PNP0</accession>
<evidence type="ECO:0000259" key="1">
    <source>
        <dbReference type="Pfam" id="PF01225"/>
    </source>
</evidence>
<protein>
    <recommendedName>
        <fullName evidence="1">Mur ligase N-terminal catalytic domain-containing protein</fullName>
    </recommendedName>
</protein>
<sequence>MSSLALVLNKKGLKVQGSDVDKELFTQIILEQESIKILSFNINNIQKDMIVIVGNYFQDKHIEIERAQELGCKV</sequence>
<feature type="domain" description="Mur ligase N-terminal catalytic" evidence="1">
    <location>
        <begin position="1"/>
        <end position="74"/>
    </location>
</feature>
<dbReference type="SUPFAM" id="SSF51984">
    <property type="entry name" value="MurCD N-terminal domain"/>
    <property type="match status" value="1"/>
</dbReference>
<feature type="non-terminal residue" evidence="2">
    <location>
        <position position="74"/>
    </location>
</feature>
<dbReference type="AlphaFoldDB" id="A0A8J4PNP0"/>
<evidence type="ECO:0000313" key="3">
    <source>
        <dbReference type="Proteomes" id="UP000695562"/>
    </source>
</evidence>
<dbReference type="EMBL" id="AJWJ01000469">
    <property type="protein sequence ID" value="KAF2070599.1"/>
    <property type="molecule type" value="Genomic_DNA"/>
</dbReference>
<name>A0A8J4PNP0_9MYCE</name>
<dbReference type="Pfam" id="PF01225">
    <property type="entry name" value="Mur_ligase"/>
    <property type="match status" value="1"/>
</dbReference>
<proteinExistence type="predicted"/>
<dbReference type="GO" id="GO:0016881">
    <property type="term" value="F:acid-amino acid ligase activity"/>
    <property type="evidence" value="ECO:0007669"/>
    <property type="project" value="InterPro"/>
</dbReference>
<dbReference type="Gene3D" id="3.40.50.720">
    <property type="entry name" value="NAD(P)-binding Rossmann-like Domain"/>
    <property type="match status" value="1"/>
</dbReference>